<feature type="region of interest" description="Disordered" evidence="1">
    <location>
        <begin position="38"/>
        <end position="57"/>
    </location>
</feature>
<dbReference type="EMBL" id="JAHLQT010046496">
    <property type="protein sequence ID" value="KAG7153573.1"/>
    <property type="molecule type" value="Genomic_DNA"/>
</dbReference>
<dbReference type="AlphaFoldDB" id="A0A8J5J9N1"/>
<sequence>MSLSRALVISFVAKHAVNRSTLAWRDVRPVSMCRGRPLTLNPCKPPGKPASTPSRSKHSLHLVGLKIVVKTQNAVHIHTPTCPPAHPQAPTPHHWSGHRRREARPSTPVSGVTLFPGRPSPGTRRRRSPTRKRLTPLPHALPNSFPGFPPIEQVVAKVQPSTNTANLRPLPPTCLPARRHPTPMTACQRT</sequence>
<name>A0A8J5J9N1_HOMAM</name>
<dbReference type="Proteomes" id="UP000747542">
    <property type="component" value="Unassembled WGS sequence"/>
</dbReference>
<protein>
    <submittedName>
        <fullName evidence="2">Uncharacterized protein</fullName>
    </submittedName>
</protein>
<evidence type="ECO:0000313" key="2">
    <source>
        <dbReference type="EMBL" id="KAG7153573.1"/>
    </source>
</evidence>
<organism evidence="2 3">
    <name type="scientific">Homarus americanus</name>
    <name type="common">American lobster</name>
    <dbReference type="NCBI Taxonomy" id="6706"/>
    <lineage>
        <taxon>Eukaryota</taxon>
        <taxon>Metazoa</taxon>
        <taxon>Ecdysozoa</taxon>
        <taxon>Arthropoda</taxon>
        <taxon>Crustacea</taxon>
        <taxon>Multicrustacea</taxon>
        <taxon>Malacostraca</taxon>
        <taxon>Eumalacostraca</taxon>
        <taxon>Eucarida</taxon>
        <taxon>Decapoda</taxon>
        <taxon>Pleocyemata</taxon>
        <taxon>Astacidea</taxon>
        <taxon>Nephropoidea</taxon>
        <taxon>Nephropidae</taxon>
        <taxon>Homarus</taxon>
    </lineage>
</organism>
<reference evidence="2" key="1">
    <citation type="journal article" date="2021" name="Sci. Adv.">
        <title>The American lobster genome reveals insights on longevity, neural, and immune adaptations.</title>
        <authorList>
            <person name="Polinski J.M."/>
            <person name="Zimin A.V."/>
            <person name="Clark K.F."/>
            <person name="Kohn A.B."/>
            <person name="Sadowski N."/>
            <person name="Timp W."/>
            <person name="Ptitsyn A."/>
            <person name="Khanna P."/>
            <person name="Romanova D.Y."/>
            <person name="Williams P."/>
            <person name="Greenwood S.J."/>
            <person name="Moroz L.L."/>
            <person name="Walt D.R."/>
            <person name="Bodnar A.G."/>
        </authorList>
    </citation>
    <scope>NUCLEOTIDE SEQUENCE</scope>
    <source>
        <strain evidence="2">GMGI-L3</strain>
    </source>
</reference>
<feature type="compositionally biased region" description="Pro residues" evidence="1">
    <location>
        <begin position="81"/>
        <end position="90"/>
    </location>
</feature>
<comment type="caution">
    <text evidence="2">The sequence shown here is derived from an EMBL/GenBank/DDBJ whole genome shotgun (WGS) entry which is preliminary data.</text>
</comment>
<feature type="region of interest" description="Disordered" evidence="1">
    <location>
        <begin position="163"/>
        <end position="190"/>
    </location>
</feature>
<proteinExistence type="predicted"/>
<accession>A0A8J5J9N1</accession>
<feature type="region of interest" description="Disordered" evidence="1">
    <location>
        <begin position="81"/>
        <end position="145"/>
    </location>
</feature>
<feature type="compositionally biased region" description="Basic residues" evidence="1">
    <location>
        <begin position="123"/>
        <end position="134"/>
    </location>
</feature>
<evidence type="ECO:0000256" key="1">
    <source>
        <dbReference type="SAM" id="MobiDB-lite"/>
    </source>
</evidence>
<evidence type="ECO:0000313" key="3">
    <source>
        <dbReference type="Proteomes" id="UP000747542"/>
    </source>
</evidence>
<gene>
    <name evidence="2" type="ORF">Hamer_G027257</name>
</gene>
<keyword evidence="3" id="KW-1185">Reference proteome</keyword>